<comment type="caution">
    <text evidence="1">The sequence shown here is derived from an EMBL/GenBank/DDBJ whole genome shotgun (WGS) entry which is preliminary data.</text>
</comment>
<keyword evidence="2" id="KW-1185">Reference proteome</keyword>
<organism evidence="1 2">
    <name type="scientific">Rugosimonospora africana</name>
    <dbReference type="NCBI Taxonomy" id="556532"/>
    <lineage>
        <taxon>Bacteria</taxon>
        <taxon>Bacillati</taxon>
        <taxon>Actinomycetota</taxon>
        <taxon>Actinomycetes</taxon>
        <taxon>Micromonosporales</taxon>
        <taxon>Micromonosporaceae</taxon>
        <taxon>Rugosimonospora</taxon>
    </lineage>
</organism>
<evidence type="ECO:0000313" key="2">
    <source>
        <dbReference type="Proteomes" id="UP000642748"/>
    </source>
</evidence>
<evidence type="ECO:0000313" key="1">
    <source>
        <dbReference type="EMBL" id="GIH17249.1"/>
    </source>
</evidence>
<dbReference type="EMBL" id="BONZ01000050">
    <property type="protein sequence ID" value="GIH17249.1"/>
    <property type="molecule type" value="Genomic_DNA"/>
</dbReference>
<sequence>MDLTREHVEALAAQGVTRVVVAAAATEPDEQRDEMSAFA</sequence>
<gene>
    <name evidence="1" type="ORF">Raf01_54210</name>
</gene>
<reference evidence="1" key="1">
    <citation type="submission" date="2021-01" db="EMBL/GenBank/DDBJ databases">
        <title>Whole genome shotgun sequence of Rugosimonospora africana NBRC 104875.</title>
        <authorList>
            <person name="Komaki H."/>
            <person name="Tamura T."/>
        </authorList>
    </citation>
    <scope>NUCLEOTIDE SEQUENCE</scope>
    <source>
        <strain evidence="1">NBRC 104875</strain>
    </source>
</reference>
<dbReference type="AlphaFoldDB" id="A0A8J3QVQ2"/>
<accession>A0A8J3QVQ2</accession>
<protein>
    <submittedName>
        <fullName evidence="1">Uncharacterized protein</fullName>
    </submittedName>
</protein>
<proteinExistence type="predicted"/>
<dbReference type="Proteomes" id="UP000642748">
    <property type="component" value="Unassembled WGS sequence"/>
</dbReference>
<name>A0A8J3QVQ2_9ACTN</name>